<feature type="transmembrane region" description="Helical" evidence="4">
    <location>
        <begin position="19"/>
        <end position="38"/>
    </location>
</feature>
<dbReference type="SUPFAM" id="SSF53448">
    <property type="entry name" value="Nucleotide-diphospho-sugar transferases"/>
    <property type="match status" value="1"/>
</dbReference>
<proteinExistence type="inferred from homology"/>
<accession>A0A6G1IXB2</accession>
<gene>
    <name evidence="5" type="ORF">K458DRAFT_419448</name>
</gene>
<dbReference type="Gene3D" id="3.90.550.10">
    <property type="entry name" value="Spore Coat Polysaccharide Biosynthesis Protein SpsA, Chain A"/>
    <property type="match status" value="1"/>
</dbReference>
<evidence type="ECO:0000313" key="6">
    <source>
        <dbReference type="Proteomes" id="UP000799291"/>
    </source>
</evidence>
<reference evidence="5" key="1">
    <citation type="journal article" date="2020" name="Stud. Mycol.">
        <title>101 Dothideomycetes genomes: a test case for predicting lifestyles and emergence of pathogens.</title>
        <authorList>
            <person name="Haridas S."/>
            <person name="Albert R."/>
            <person name="Binder M."/>
            <person name="Bloem J."/>
            <person name="Labutti K."/>
            <person name="Salamov A."/>
            <person name="Andreopoulos B."/>
            <person name="Baker S."/>
            <person name="Barry K."/>
            <person name="Bills G."/>
            <person name="Bluhm B."/>
            <person name="Cannon C."/>
            <person name="Castanera R."/>
            <person name="Culley D."/>
            <person name="Daum C."/>
            <person name="Ezra D."/>
            <person name="Gonzalez J."/>
            <person name="Henrissat B."/>
            <person name="Kuo A."/>
            <person name="Liang C."/>
            <person name="Lipzen A."/>
            <person name="Lutzoni F."/>
            <person name="Magnuson J."/>
            <person name="Mondo S."/>
            <person name="Nolan M."/>
            <person name="Ohm R."/>
            <person name="Pangilinan J."/>
            <person name="Park H.-J."/>
            <person name="Ramirez L."/>
            <person name="Alfaro M."/>
            <person name="Sun H."/>
            <person name="Tritt A."/>
            <person name="Yoshinaga Y."/>
            <person name="Zwiers L.-H."/>
            <person name="Turgeon B."/>
            <person name="Goodwin S."/>
            <person name="Spatafora J."/>
            <person name="Crous P."/>
            <person name="Grigoriev I."/>
        </authorList>
    </citation>
    <scope>NUCLEOTIDE SEQUENCE</scope>
    <source>
        <strain evidence="5">CBS 122367</strain>
    </source>
</reference>
<dbReference type="OrthoDB" id="407658at2759"/>
<evidence type="ECO:0000256" key="2">
    <source>
        <dbReference type="ARBA" id="ARBA00022676"/>
    </source>
</evidence>
<keyword evidence="4" id="KW-1133">Transmembrane helix</keyword>
<dbReference type="PANTHER" id="PTHR31306:SF8">
    <property type="entry name" value="GLYCOSYLTRANSFERASE FAMILY 34 PROTEIN"/>
    <property type="match status" value="1"/>
</dbReference>
<dbReference type="PANTHER" id="PTHR31306">
    <property type="entry name" value="ALPHA-1,6-MANNOSYLTRANSFERASE MNN11-RELATED"/>
    <property type="match status" value="1"/>
</dbReference>
<keyword evidence="4" id="KW-0812">Transmembrane</keyword>
<organism evidence="5 6">
    <name type="scientific">Lentithecium fluviatile CBS 122367</name>
    <dbReference type="NCBI Taxonomy" id="1168545"/>
    <lineage>
        <taxon>Eukaryota</taxon>
        <taxon>Fungi</taxon>
        <taxon>Dikarya</taxon>
        <taxon>Ascomycota</taxon>
        <taxon>Pezizomycotina</taxon>
        <taxon>Dothideomycetes</taxon>
        <taxon>Pleosporomycetidae</taxon>
        <taxon>Pleosporales</taxon>
        <taxon>Massarineae</taxon>
        <taxon>Lentitheciaceae</taxon>
        <taxon>Lentithecium</taxon>
    </lineage>
</organism>
<keyword evidence="2" id="KW-0328">Glycosyltransferase</keyword>
<keyword evidence="6" id="KW-1185">Reference proteome</keyword>
<sequence length="391" mass="44780">MIVSPGCLMHAPTIVTLKITLFAAVCATILFSFTAPYLSSGNVSDPIPNWHLRPTQEERPSLPILKSYGASHCLSDVTDELVAESRAWNASCGKFAPHAPTRSRIGRVLLQYGEMKEYIKRALKTHVVHSMIHQTDLHILCDAMAEEWDLWNKPAFILRMLLEQMTLPPDDRVEWLLWMDLDTLILDQCRPMSSFLPPENVEELVHTAEAARRLAKREDEKDTVGHDDSSPSPINLITTKDASGLNNGIFLLRVSPWAVELFENILAYRFYNPNITLIFNDQSAMEFILATPKFASNVVYTPWHWFNAYPNSEAGPERFRDRENGDTEELKEFQVRRGDSLVHFAGPWFKDEPMTAWEDVVEGMGNVWEEGRVQRDISKEVKKFWEEKGFN</sequence>
<comment type="similarity">
    <text evidence="1">Belongs to the glycosyltransferase 34 family.</text>
</comment>
<dbReference type="GO" id="GO:0006487">
    <property type="term" value="P:protein N-linked glycosylation"/>
    <property type="evidence" value="ECO:0007669"/>
    <property type="project" value="TreeGrafter"/>
</dbReference>
<dbReference type="GO" id="GO:0000139">
    <property type="term" value="C:Golgi membrane"/>
    <property type="evidence" value="ECO:0007669"/>
    <property type="project" value="TreeGrafter"/>
</dbReference>
<evidence type="ECO:0000313" key="5">
    <source>
        <dbReference type="EMBL" id="KAF2682603.1"/>
    </source>
</evidence>
<dbReference type="InterPro" id="IPR008630">
    <property type="entry name" value="Glyco_trans_34"/>
</dbReference>
<dbReference type="InterPro" id="IPR029044">
    <property type="entry name" value="Nucleotide-diphossugar_trans"/>
</dbReference>
<protein>
    <submittedName>
        <fullName evidence="5">Glycosyltransferase family 34 protein</fullName>
    </submittedName>
</protein>
<dbReference type="GO" id="GO:0016757">
    <property type="term" value="F:glycosyltransferase activity"/>
    <property type="evidence" value="ECO:0007669"/>
    <property type="project" value="UniProtKB-KW"/>
</dbReference>
<dbReference type="EMBL" id="MU005586">
    <property type="protein sequence ID" value="KAF2682603.1"/>
    <property type="molecule type" value="Genomic_DNA"/>
</dbReference>
<dbReference type="Proteomes" id="UP000799291">
    <property type="component" value="Unassembled WGS sequence"/>
</dbReference>
<evidence type="ECO:0000256" key="3">
    <source>
        <dbReference type="ARBA" id="ARBA00022679"/>
    </source>
</evidence>
<keyword evidence="4" id="KW-0472">Membrane</keyword>
<keyword evidence="3 5" id="KW-0808">Transferase</keyword>
<evidence type="ECO:0000256" key="4">
    <source>
        <dbReference type="SAM" id="Phobius"/>
    </source>
</evidence>
<dbReference type="AlphaFoldDB" id="A0A6G1IXB2"/>
<evidence type="ECO:0000256" key="1">
    <source>
        <dbReference type="ARBA" id="ARBA00005664"/>
    </source>
</evidence>
<dbReference type="Pfam" id="PF05637">
    <property type="entry name" value="Glyco_transf_34"/>
    <property type="match status" value="1"/>
</dbReference>
<name>A0A6G1IXB2_9PLEO</name>